<feature type="domain" description="N-acetyltransferase" evidence="4">
    <location>
        <begin position="16"/>
        <end position="171"/>
    </location>
</feature>
<proteinExistence type="predicted"/>
<evidence type="ECO:0000313" key="6">
    <source>
        <dbReference type="Proteomes" id="UP000292564"/>
    </source>
</evidence>
<dbReference type="Pfam" id="PF13508">
    <property type="entry name" value="Acetyltransf_7"/>
    <property type="match status" value="1"/>
</dbReference>
<dbReference type="Gene3D" id="3.40.630.30">
    <property type="match status" value="1"/>
</dbReference>
<comment type="caution">
    <text evidence="5">The sequence shown here is derived from an EMBL/GenBank/DDBJ whole genome shotgun (WGS) entry which is preliminary data.</text>
</comment>
<dbReference type="PANTHER" id="PTHR43877">
    <property type="entry name" value="AMINOALKYLPHOSPHONATE N-ACETYLTRANSFERASE-RELATED-RELATED"/>
    <property type="match status" value="1"/>
</dbReference>
<dbReference type="InterPro" id="IPR050832">
    <property type="entry name" value="Bact_Acetyltransf"/>
</dbReference>
<dbReference type="AlphaFoldDB" id="A0A4Q7ZKY6"/>
<evidence type="ECO:0000256" key="2">
    <source>
        <dbReference type="ARBA" id="ARBA00023315"/>
    </source>
</evidence>
<keyword evidence="6" id="KW-1185">Reference proteome</keyword>
<organism evidence="5 6">
    <name type="scientific">Krasilnikovia cinnamomea</name>
    <dbReference type="NCBI Taxonomy" id="349313"/>
    <lineage>
        <taxon>Bacteria</taxon>
        <taxon>Bacillati</taxon>
        <taxon>Actinomycetota</taxon>
        <taxon>Actinomycetes</taxon>
        <taxon>Micromonosporales</taxon>
        <taxon>Micromonosporaceae</taxon>
        <taxon>Krasilnikovia</taxon>
    </lineage>
</organism>
<evidence type="ECO:0000256" key="3">
    <source>
        <dbReference type="SAM" id="MobiDB-lite"/>
    </source>
</evidence>
<dbReference type="EMBL" id="SHKY01000001">
    <property type="protein sequence ID" value="RZU51610.1"/>
    <property type="molecule type" value="Genomic_DNA"/>
</dbReference>
<dbReference type="GO" id="GO:0016747">
    <property type="term" value="F:acyltransferase activity, transferring groups other than amino-acyl groups"/>
    <property type="evidence" value="ECO:0007669"/>
    <property type="project" value="InterPro"/>
</dbReference>
<keyword evidence="2" id="KW-0012">Acyltransferase</keyword>
<keyword evidence="1 5" id="KW-0808">Transferase</keyword>
<dbReference type="Proteomes" id="UP000292564">
    <property type="component" value="Unassembled WGS sequence"/>
</dbReference>
<gene>
    <name evidence="5" type="ORF">EV385_3443</name>
</gene>
<evidence type="ECO:0000259" key="4">
    <source>
        <dbReference type="PROSITE" id="PS51186"/>
    </source>
</evidence>
<dbReference type="InterPro" id="IPR016181">
    <property type="entry name" value="Acyl_CoA_acyltransferase"/>
</dbReference>
<evidence type="ECO:0000313" key="5">
    <source>
        <dbReference type="EMBL" id="RZU51610.1"/>
    </source>
</evidence>
<evidence type="ECO:0000256" key="1">
    <source>
        <dbReference type="ARBA" id="ARBA00022679"/>
    </source>
</evidence>
<reference evidence="5 6" key="1">
    <citation type="submission" date="2019-02" db="EMBL/GenBank/DDBJ databases">
        <title>Sequencing the genomes of 1000 actinobacteria strains.</title>
        <authorList>
            <person name="Klenk H.-P."/>
        </authorList>
    </citation>
    <scope>NUCLEOTIDE SEQUENCE [LARGE SCALE GENOMIC DNA]</scope>
    <source>
        <strain evidence="5 6">DSM 45162</strain>
    </source>
</reference>
<dbReference type="InterPro" id="IPR000182">
    <property type="entry name" value="GNAT_dom"/>
</dbReference>
<dbReference type="SUPFAM" id="SSF55729">
    <property type="entry name" value="Acyl-CoA N-acyltransferases (Nat)"/>
    <property type="match status" value="1"/>
</dbReference>
<sequence>MGALPGSANNVLMSRPTIRARRLTDLDQCVQTLRAVHETDAYPLNWPADPRRWLNPPRLLQAWIAEEVGGAVDGHVAVQRITSEKAGRHVELSRLFIAPAARRRALASALVDHIRIWAAEQEYGLTLNVTDEHRSPAVAFYEATGWRHTHTTDAEWASPDGRPVRLRHYILPSRTRPTQQDPMAETGRYEDASQT</sequence>
<name>A0A4Q7ZKY6_9ACTN</name>
<feature type="region of interest" description="Disordered" evidence="3">
    <location>
        <begin position="172"/>
        <end position="195"/>
    </location>
</feature>
<protein>
    <submittedName>
        <fullName evidence="5">Acetyltransferase (GNAT) family protein</fullName>
    </submittedName>
</protein>
<accession>A0A4Q7ZKY6</accession>
<dbReference type="PROSITE" id="PS51186">
    <property type="entry name" value="GNAT"/>
    <property type="match status" value="1"/>
</dbReference>